<evidence type="ECO:0000256" key="2">
    <source>
        <dbReference type="ARBA" id="ARBA00022679"/>
    </source>
</evidence>
<reference evidence="3 4" key="1">
    <citation type="journal article" date="2017" name="Int. J. Syst. Evol. Microbiol.">
        <title>Marinicauda algicola sp. nov., isolated from a marine red alga Rhodosorus marinus.</title>
        <authorList>
            <person name="Jeong S.E."/>
            <person name="Jeon S.H."/>
            <person name="Chun B.H."/>
            <person name="Kim D.W."/>
            <person name="Jeon C.O."/>
        </authorList>
    </citation>
    <scope>NUCLEOTIDE SEQUENCE [LARGE SCALE GENOMIC DNA]</scope>
    <source>
        <strain evidence="3 4">JCM 31718</strain>
    </source>
</reference>
<keyword evidence="1 3" id="KW-0489">Methyltransferase</keyword>
<name>A0A4S2H3A7_9PROT</name>
<dbReference type="GO" id="GO:0035243">
    <property type="term" value="F:protein-arginine omega-N symmetric methyltransferase activity"/>
    <property type="evidence" value="ECO:0007669"/>
    <property type="project" value="TreeGrafter"/>
</dbReference>
<dbReference type="EMBL" id="SRXW01000001">
    <property type="protein sequence ID" value="TGY90095.1"/>
    <property type="molecule type" value="Genomic_DNA"/>
</dbReference>
<dbReference type="PANTHER" id="PTHR12049:SF7">
    <property type="entry name" value="PROTEIN ARGININE METHYLTRANSFERASE NDUFAF7, MITOCHONDRIAL"/>
    <property type="match status" value="1"/>
</dbReference>
<dbReference type="RefSeq" id="WP_135994594.1">
    <property type="nucleotide sequence ID" value="NZ_CP071057.1"/>
</dbReference>
<keyword evidence="4" id="KW-1185">Reference proteome</keyword>
<dbReference type="Gene3D" id="3.40.50.12710">
    <property type="match status" value="1"/>
</dbReference>
<protein>
    <submittedName>
        <fullName evidence="3">SAM-dependent methyltransferase</fullName>
    </submittedName>
</protein>
<dbReference type="SUPFAM" id="SSF53335">
    <property type="entry name" value="S-adenosyl-L-methionine-dependent methyltransferases"/>
    <property type="match status" value="1"/>
</dbReference>
<gene>
    <name evidence="3" type="ORF">E5163_02910</name>
</gene>
<dbReference type="OrthoDB" id="9794208at2"/>
<evidence type="ECO:0000313" key="3">
    <source>
        <dbReference type="EMBL" id="TGY90095.1"/>
    </source>
</evidence>
<dbReference type="Pfam" id="PF02636">
    <property type="entry name" value="Methyltransf_28"/>
    <property type="match status" value="1"/>
</dbReference>
<dbReference type="InterPro" id="IPR003788">
    <property type="entry name" value="NDUFAF7"/>
</dbReference>
<comment type="caution">
    <text evidence="3">The sequence shown here is derived from an EMBL/GenBank/DDBJ whole genome shotgun (WGS) entry which is preliminary data.</text>
</comment>
<dbReference type="PANTHER" id="PTHR12049">
    <property type="entry name" value="PROTEIN ARGININE METHYLTRANSFERASE NDUFAF7, MITOCHONDRIAL"/>
    <property type="match status" value="1"/>
</dbReference>
<dbReference type="AlphaFoldDB" id="A0A4S2H3A7"/>
<proteinExistence type="predicted"/>
<organism evidence="3 4">
    <name type="scientific">Marinicauda algicola</name>
    <dbReference type="NCBI Taxonomy" id="2029849"/>
    <lineage>
        <taxon>Bacteria</taxon>
        <taxon>Pseudomonadati</taxon>
        <taxon>Pseudomonadota</taxon>
        <taxon>Alphaproteobacteria</taxon>
        <taxon>Maricaulales</taxon>
        <taxon>Maricaulaceae</taxon>
        <taxon>Marinicauda</taxon>
    </lineage>
</organism>
<keyword evidence="2 3" id="KW-0808">Transferase</keyword>
<accession>A0A4S2H3A7</accession>
<dbReference type="InterPro" id="IPR038375">
    <property type="entry name" value="NDUFAF7_sf"/>
</dbReference>
<sequence>MSQTSEGRQESPDARPEARIADRLRTRIGESGPVPVPVFMAEALFDPIAGFYATKDPLGAGADFVTAPEISQMFGEVIGLWAAQAWVDMGSPAHVHLVELGPGKGTLMHDILRTGRVVPGFLNALEVTLVEASPALKMVQGRVLADSPVQIRWADRLEKAPDGPAVILANEFLDCLPVRQAVKAGGVWRERCVGLHPDDETRFAFVTGPALSSADLEFVPESLRDLPEGSLVELRPGDRQIVDALALRFSRHKGRALFIDYGPAKSEPGDTLQAIRAHEKVDPLDRPGTADLTTRVDFETLAKAGIEAGLDVHGPQTQRDFLAALGIAQRTKMLAARVPEKRDMLLRQLDRLTGEDQMGVLFKAICLSSPGLPDPAGLPPFTAQG</sequence>
<evidence type="ECO:0000313" key="4">
    <source>
        <dbReference type="Proteomes" id="UP000308054"/>
    </source>
</evidence>
<dbReference type="InterPro" id="IPR029063">
    <property type="entry name" value="SAM-dependent_MTases_sf"/>
</dbReference>
<dbReference type="GO" id="GO:0032259">
    <property type="term" value="P:methylation"/>
    <property type="evidence" value="ECO:0007669"/>
    <property type="project" value="UniProtKB-KW"/>
</dbReference>
<evidence type="ECO:0000256" key="1">
    <source>
        <dbReference type="ARBA" id="ARBA00022603"/>
    </source>
</evidence>
<dbReference type="Proteomes" id="UP000308054">
    <property type="component" value="Unassembled WGS sequence"/>
</dbReference>